<reference evidence="8" key="1">
    <citation type="submission" date="2011-03" db="EMBL/GenBank/DDBJ databases">
        <authorList>
            <person name="Voget S."/>
            <person name="Streit W.R."/>
            <person name="Jaeger K.E."/>
            <person name="Daniel R."/>
        </authorList>
    </citation>
    <scope>NUCLEOTIDE SEQUENCE [LARGE SCALE GENOMIC DNA]</scope>
    <source>
        <strain evidence="8">PG1</strain>
    </source>
</reference>
<dbReference type="PANTHER" id="PTHR30086">
    <property type="entry name" value="ARGININE EXPORTER PROTEIN ARGO"/>
    <property type="match status" value="1"/>
</dbReference>
<feature type="transmembrane region" description="Helical" evidence="6">
    <location>
        <begin position="111"/>
        <end position="137"/>
    </location>
</feature>
<evidence type="ECO:0000256" key="3">
    <source>
        <dbReference type="ARBA" id="ARBA00022692"/>
    </source>
</evidence>
<gene>
    <name evidence="7" type="ORF">BGL_1c20490</name>
</gene>
<dbReference type="EMBL" id="CP002580">
    <property type="protein sequence ID" value="AJK46558.1"/>
    <property type="molecule type" value="Genomic_DNA"/>
</dbReference>
<evidence type="ECO:0000256" key="6">
    <source>
        <dbReference type="SAM" id="Phobius"/>
    </source>
</evidence>
<keyword evidence="5 6" id="KW-0472">Membrane</keyword>
<protein>
    <submittedName>
        <fullName evidence="7">Transporter, LysE family</fullName>
    </submittedName>
</protein>
<organism evidence="7 8">
    <name type="scientific">Burkholderia plantarii</name>
    <dbReference type="NCBI Taxonomy" id="41899"/>
    <lineage>
        <taxon>Bacteria</taxon>
        <taxon>Pseudomonadati</taxon>
        <taxon>Pseudomonadota</taxon>
        <taxon>Betaproteobacteria</taxon>
        <taxon>Burkholderiales</taxon>
        <taxon>Burkholderiaceae</taxon>
        <taxon>Burkholderia</taxon>
    </lineage>
</organism>
<evidence type="ECO:0000313" key="8">
    <source>
        <dbReference type="Proteomes" id="UP000031838"/>
    </source>
</evidence>
<dbReference type="RefSeq" id="WP_208459476.1">
    <property type="nucleotide sequence ID" value="NZ_BSTO01000009.1"/>
</dbReference>
<evidence type="ECO:0000256" key="4">
    <source>
        <dbReference type="ARBA" id="ARBA00022989"/>
    </source>
</evidence>
<proteinExistence type="predicted"/>
<dbReference type="GO" id="GO:0005886">
    <property type="term" value="C:plasma membrane"/>
    <property type="evidence" value="ECO:0007669"/>
    <property type="project" value="UniProtKB-SubCell"/>
</dbReference>
<reference evidence="7 8" key="2">
    <citation type="journal article" date="2016" name="Appl. Microbiol. Biotechnol.">
        <title>Mutations improving production and secretion of extracellular lipase by Burkholderia glumae PG1.</title>
        <authorList>
            <person name="Knapp A."/>
            <person name="Voget S."/>
            <person name="Gao R."/>
            <person name="Zaburannyi N."/>
            <person name="Krysciak D."/>
            <person name="Breuer M."/>
            <person name="Hauer B."/>
            <person name="Streit W.R."/>
            <person name="Muller R."/>
            <person name="Daniel R."/>
            <person name="Jaeger K.E."/>
        </authorList>
    </citation>
    <scope>NUCLEOTIDE SEQUENCE [LARGE SCALE GENOMIC DNA]</scope>
    <source>
        <strain evidence="7 8">PG1</strain>
    </source>
</reference>
<evidence type="ECO:0000256" key="2">
    <source>
        <dbReference type="ARBA" id="ARBA00022475"/>
    </source>
</evidence>
<feature type="transmembrane region" description="Helical" evidence="6">
    <location>
        <begin position="181"/>
        <end position="200"/>
    </location>
</feature>
<feature type="transmembrane region" description="Helical" evidence="6">
    <location>
        <begin position="144"/>
        <end position="161"/>
    </location>
</feature>
<name>A0A0B6RT42_BURPL</name>
<feature type="transmembrane region" description="Helical" evidence="6">
    <location>
        <begin position="45"/>
        <end position="68"/>
    </location>
</feature>
<dbReference type="GO" id="GO:0033228">
    <property type="term" value="P:cysteine export across plasma membrane"/>
    <property type="evidence" value="ECO:0007669"/>
    <property type="project" value="TreeGrafter"/>
</dbReference>
<sequence>MMSTRLAPLLPFVVVALTMWATPGPNNMMLMYSGARFGLARTLPQLLGILTGTLLLSAIGILALAPVIDAWPRGVLLLKLAGTVWLLRIGWRMARASLGTGPSDDTRPMRFMAALLFQFANPKAVTATIALASLVLVPARSHPWLPAAVLLLVPPLCLLANGPWALAGRSLRGVLSTPLRWRLYAITTGAVTAGCTVFLWT</sequence>
<accession>A0A0B6RT42</accession>
<keyword evidence="8" id="KW-1185">Reference proteome</keyword>
<dbReference type="PANTHER" id="PTHR30086:SF20">
    <property type="entry name" value="ARGININE EXPORTER PROTEIN ARGO-RELATED"/>
    <property type="match status" value="1"/>
</dbReference>
<dbReference type="Proteomes" id="UP000031838">
    <property type="component" value="Chromosome 1"/>
</dbReference>
<keyword evidence="4 6" id="KW-1133">Transmembrane helix</keyword>
<evidence type="ECO:0000256" key="5">
    <source>
        <dbReference type="ARBA" id="ARBA00023136"/>
    </source>
</evidence>
<keyword evidence="2" id="KW-1003">Cell membrane</keyword>
<dbReference type="KEGG" id="bgp:BGL_1c20490"/>
<dbReference type="GO" id="GO:0015171">
    <property type="term" value="F:amino acid transmembrane transporter activity"/>
    <property type="evidence" value="ECO:0007669"/>
    <property type="project" value="TreeGrafter"/>
</dbReference>
<evidence type="ECO:0000256" key="1">
    <source>
        <dbReference type="ARBA" id="ARBA00004651"/>
    </source>
</evidence>
<dbReference type="HOGENOM" id="CLU_079569_1_0_4"/>
<keyword evidence="3 6" id="KW-0812">Transmembrane</keyword>
<dbReference type="KEGG" id="bpla:bpln_1g19020"/>
<dbReference type="InterPro" id="IPR001123">
    <property type="entry name" value="LeuE-type"/>
</dbReference>
<comment type="subcellular location">
    <subcellularLocation>
        <location evidence="1">Cell membrane</location>
        <topology evidence="1">Multi-pass membrane protein</topology>
    </subcellularLocation>
</comment>
<dbReference type="Pfam" id="PF01810">
    <property type="entry name" value="LysE"/>
    <property type="match status" value="1"/>
</dbReference>
<evidence type="ECO:0000313" key="7">
    <source>
        <dbReference type="EMBL" id="AJK46558.1"/>
    </source>
</evidence>
<feature type="transmembrane region" description="Helical" evidence="6">
    <location>
        <begin position="75"/>
        <end position="91"/>
    </location>
</feature>
<dbReference type="AlphaFoldDB" id="A0A0B6RT42"/>